<accession>A0ABX5KHI1</accession>
<keyword evidence="1" id="KW-0732">Signal</keyword>
<feature type="chain" id="PRO_5047151792" evidence="1">
    <location>
        <begin position="26"/>
        <end position="47"/>
    </location>
</feature>
<protein>
    <submittedName>
        <fullName evidence="2">Uncharacterized protein</fullName>
    </submittedName>
</protein>
<organism evidence="2 3">
    <name type="scientific">Paraburkholderia unamae</name>
    <dbReference type="NCBI Taxonomy" id="219649"/>
    <lineage>
        <taxon>Bacteria</taxon>
        <taxon>Pseudomonadati</taxon>
        <taxon>Pseudomonadota</taxon>
        <taxon>Betaproteobacteria</taxon>
        <taxon>Burkholderiales</taxon>
        <taxon>Burkholderiaceae</taxon>
        <taxon>Paraburkholderia</taxon>
    </lineage>
</organism>
<gene>
    <name evidence="2" type="ORF">C7402_11293</name>
</gene>
<feature type="signal peptide" evidence="1">
    <location>
        <begin position="1"/>
        <end position="25"/>
    </location>
</feature>
<dbReference type="EMBL" id="QEOB01000012">
    <property type="protein sequence ID" value="PVX79906.1"/>
    <property type="molecule type" value="Genomic_DNA"/>
</dbReference>
<evidence type="ECO:0000313" key="3">
    <source>
        <dbReference type="Proteomes" id="UP000245712"/>
    </source>
</evidence>
<proteinExistence type="predicted"/>
<comment type="caution">
    <text evidence="2">The sequence shown here is derived from an EMBL/GenBank/DDBJ whole genome shotgun (WGS) entry which is preliminary data.</text>
</comment>
<dbReference type="Proteomes" id="UP000245712">
    <property type="component" value="Unassembled WGS sequence"/>
</dbReference>
<sequence length="47" mass="4699">MKRYRILLACLVCLAMSAVSGLAAAGDMNRNADSASSTSGNSSGGGY</sequence>
<evidence type="ECO:0000256" key="1">
    <source>
        <dbReference type="SAM" id="SignalP"/>
    </source>
</evidence>
<evidence type="ECO:0000313" key="2">
    <source>
        <dbReference type="EMBL" id="PVX79906.1"/>
    </source>
</evidence>
<name>A0ABX5KHI1_9BURK</name>
<keyword evidence="3" id="KW-1185">Reference proteome</keyword>
<dbReference type="RefSeq" id="WP_181565729.1">
    <property type="nucleotide sequence ID" value="NZ_QLSU01000023.1"/>
</dbReference>
<reference evidence="2 3" key="1">
    <citation type="submission" date="2018-05" db="EMBL/GenBank/DDBJ databases">
        <title>Genomic Encyclopedia of Type Strains, Phase IV (KMG-V): Genome sequencing to study the core and pangenomes of soil and plant-associated prokaryotes.</title>
        <authorList>
            <person name="Whitman W."/>
        </authorList>
    </citation>
    <scope>NUCLEOTIDE SEQUENCE [LARGE SCALE GENOMIC DNA]</scope>
    <source>
        <strain evidence="2 3">SCZa-39</strain>
    </source>
</reference>